<dbReference type="OrthoDB" id="3350812at2759"/>
<sequence length="249" mass="28388">MDASHIVSVYLLINLYDFMVMFEEEFSFVRASKWSAIKIVYVLARYLPFIDVATAIYIDSAPNLTEDQCKIVYSFDGWMYIVGIALSEEHILPIFACAVLVTGAVLLTEYNGTRSFVRLPSSMNRGCVYLALTHLIWTDWALLLLYNTVTLALLVLKFTYYGTGFNSSLLRRLVRDGVWYYLFIFVVSVTHVSVTLSVPPEYADMFPTILRSLHSNVSSRVILDIHSSRMRREDDSVELVPTSRGTESQ</sequence>
<evidence type="ECO:0000313" key="4">
    <source>
        <dbReference type="Proteomes" id="UP000054549"/>
    </source>
</evidence>
<dbReference type="EMBL" id="KN818259">
    <property type="protein sequence ID" value="KIL63425.1"/>
    <property type="molecule type" value="Genomic_DNA"/>
</dbReference>
<feature type="domain" description="DUF6533" evidence="2">
    <location>
        <begin position="13"/>
        <end position="50"/>
    </location>
</feature>
<feature type="transmembrane region" description="Helical" evidence="1">
    <location>
        <begin position="178"/>
        <end position="198"/>
    </location>
</feature>
<protein>
    <recommendedName>
        <fullName evidence="2">DUF6533 domain-containing protein</fullName>
    </recommendedName>
</protein>
<keyword evidence="1" id="KW-0472">Membrane</keyword>
<organism evidence="3 4">
    <name type="scientific">Amanita muscaria (strain Koide BX008)</name>
    <dbReference type="NCBI Taxonomy" id="946122"/>
    <lineage>
        <taxon>Eukaryota</taxon>
        <taxon>Fungi</taxon>
        <taxon>Dikarya</taxon>
        <taxon>Basidiomycota</taxon>
        <taxon>Agaricomycotina</taxon>
        <taxon>Agaricomycetes</taxon>
        <taxon>Agaricomycetidae</taxon>
        <taxon>Agaricales</taxon>
        <taxon>Pluteineae</taxon>
        <taxon>Amanitaceae</taxon>
        <taxon>Amanita</taxon>
    </lineage>
</organism>
<evidence type="ECO:0000256" key="1">
    <source>
        <dbReference type="SAM" id="Phobius"/>
    </source>
</evidence>
<reference evidence="3 4" key="1">
    <citation type="submission" date="2014-04" db="EMBL/GenBank/DDBJ databases">
        <title>Evolutionary Origins and Diversification of the Mycorrhizal Mutualists.</title>
        <authorList>
            <consortium name="DOE Joint Genome Institute"/>
            <consortium name="Mycorrhizal Genomics Consortium"/>
            <person name="Kohler A."/>
            <person name="Kuo A."/>
            <person name="Nagy L.G."/>
            <person name="Floudas D."/>
            <person name="Copeland A."/>
            <person name="Barry K.W."/>
            <person name="Cichocki N."/>
            <person name="Veneault-Fourrey C."/>
            <person name="LaButti K."/>
            <person name="Lindquist E.A."/>
            <person name="Lipzen A."/>
            <person name="Lundell T."/>
            <person name="Morin E."/>
            <person name="Murat C."/>
            <person name="Riley R."/>
            <person name="Ohm R."/>
            <person name="Sun H."/>
            <person name="Tunlid A."/>
            <person name="Henrissat B."/>
            <person name="Grigoriev I.V."/>
            <person name="Hibbett D.S."/>
            <person name="Martin F."/>
        </authorList>
    </citation>
    <scope>NUCLEOTIDE SEQUENCE [LARGE SCALE GENOMIC DNA]</scope>
    <source>
        <strain evidence="3 4">Koide BX008</strain>
    </source>
</reference>
<feature type="transmembrane region" description="Helical" evidence="1">
    <location>
        <begin position="34"/>
        <end position="58"/>
    </location>
</feature>
<keyword evidence="1" id="KW-1133">Transmembrane helix</keyword>
<name>A0A0C2SJQ2_AMAMK</name>
<feature type="transmembrane region" description="Helical" evidence="1">
    <location>
        <begin position="78"/>
        <end position="107"/>
    </location>
</feature>
<accession>A0A0C2SJQ2</accession>
<dbReference type="InterPro" id="IPR045340">
    <property type="entry name" value="DUF6533"/>
</dbReference>
<dbReference type="Proteomes" id="UP000054549">
    <property type="component" value="Unassembled WGS sequence"/>
</dbReference>
<dbReference type="AlphaFoldDB" id="A0A0C2SJQ2"/>
<gene>
    <name evidence="3" type="ORF">M378DRAFT_164491</name>
</gene>
<evidence type="ECO:0000313" key="3">
    <source>
        <dbReference type="EMBL" id="KIL63425.1"/>
    </source>
</evidence>
<evidence type="ECO:0000259" key="2">
    <source>
        <dbReference type="Pfam" id="PF20151"/>
    </source>
</evidence>
<dbReference type="InParanoid" id="A0A0C2SJQ2"/>
<proteinExistence type="predicted"/>
<dbReference type="STRING" id="946122.A0A0C2SJQ2"/>
<dbReference type="Pfam" id="PF20151">
    <property type="entry name" value="DUF6533"/>
    <property type="match status" value="1"/>
</dbReference>
<feature type="transmembrane region" description="Helical" evidence="1">
    <location>
        <begin position="128"/>
        <end position="158"/>
    </location>
</feature>
<keyword evidence="1" id="KW-0812">Transmembrane</keyword>
<keyword evidence="4" id="KW-1185">Reference proteome</keyword>
<dbReference type="HOGENOM" id="CLU_035509_11_3_1"/>